<evidence type="ECO:0000313" key="11">
    <source>
        <dbReference type="EMBL" id="KAL1879912.1"/>
    </source>
</evidence>
<dbReference type="PROSITE" id="PS50217">
    <property type="entry name" value="BZIP"/>
    <property type="match status" value="1"/>
</dbReference>
<evidence type="ECO:0000256" key="2">
    <source>
        <dbReference type="ARBA" id="ARBA00004123"/>
    </source>
</evidence>
<dbReference type="PROSITE" id="PS00036">
    <property type="entry name" value="BZIP_BASIC"/>
    <property type="match status" value="1"/>
</dbReference>
<evidence type="ECO:0000256" key="8">
    <source>
        <dbReference type="ARBA" id="ARBA00044067"/>
    </source>
</evidence>
<gene>
    <name evidence="11" type="ORF">VTK73DRAFT_6724</name>
</gene>
<dbReference type="SMART" id="SM00338">
    <property type="entry name" value="BRLZ"/>
    <property type="match status" value="1"/>
</dbReference>
<evidence type="ECO:0000259" key="10">
    <source>
        <dbReference type="PROSITE" id="PS50217"/>
    </source>
</evidence>
<dbReference type="EMBL" id="JAZHXJ010000039">
    <property type="protein sequence ID" value="KAL1879912.1"/>
    <property type="molecule type" value="Genomic_DNA"/>
</dbReference>
<evidence type="ECO:0000256" key="9">
    <source>
        <dbReference type="SAM" id="MobiDB-lite"/>
    </source>
</evidence>
<evidence type="ECO:0000256" key="6">
    <source>
        <dbReference type="ARBA" id="ARBA00023163"/>
    </source>
</evidence>
<protein>
    <recommendedName>
        <fullName evidence="8">Putative transcription factor kapC</fullName>
    </recommendedName>
</protein>
<comment type="caution">
    <text evidence="11">The sequence shown here is derived from an EMBL/GenBank/DDBJ whole genome shotgun (WGS) entry which is preliminary data.</text>
</comment>
<accession>A0ABR3XWJ4</accession>
<evidence type="ECO:0000256" key="1">
    <source>
        <dbReference type="ARBA" id="ARBA00004049"/>
    </source>
</evidence>
<name>A0ABR3XWJ4_9PEZI</name>
<keyword evidence="6" id="KW-0804">Transcription</keyword>
<evidence type="ECO:0000256" key="5">
    <source>
        <dbReference type="ARBA" id="ARBA00023125"/>
    </source>
</evidence>
<keyword evidence="4" id="KW-0805">Transcription regulation</keyword>
<evidence type="ECO:0000313" key="12">
    <source>
        <dbReference type="Proteomes" id="UP001586593"/>
    </source>
</evidence>
<dbReference type="CDD" id="cd14688">
    <property type="entry name" value="bZIP_YAP"/>
    <property type="match status" value="1"/>
</dbReference>
<dbReference type="Proteomes" id="UP001586593">
    <property type="component" value="Unassembled WGS sequence"/>
</dbReference>
<dbReference type="SUPFAM" id="SSF57959">
    <property type="entry name" value="Leucine zipper domain"/>
    <property type="match status" value="1"/>
</dbReference>
<dbReference type="InterPro" id="IPR046347">
    <property type="entry name" value="bZIP_sf"/>
</dbReference>
<comment type="similarity">
    <text evidence="3">Belongs to the bZIP family.</text>
</comment>
<keyword evidence="12" id="KW-1185">Reference proteome</keyword>
<feature type="domain" description="BZIP" evidence="10">
    <location>
        <begin position="94"/>
        <end position="146"/>
    </location>
</feature>
<reference evidence="11 12" key="1">
    <citation type="journal article" date="2024" name="Commun. Biol.">
        <title>Comparative genomic analysis of thermophilic fungi reveals convergent evolutionary adaptations and gene losses.</title>
        <authorList>
            <person name="Steindorff A.S."/>
            <person name="Aguilar-Pontes M.V."/>
            <person name="Robinson A.J."/>
            <person name="Andreopoulos B."/>
            <person name="LaButti K."/>
            <person name="Kuo A."/>
            <person name="Mondo S."/>
            <person name="Riley R."/>
            <person name="Otillar R."/>
            <person name="Haridas S."/>
            <person name="Lipzen A."/>
            <person name="Grimwood J."/>
            <person name="Schmutz J."/>
            <person name="Clum A."/>
            <person name="Reid I.D."/>
            <person name="Moisan M.C."/>
            <person name="Butler G."/>
            <person name="Nguyen T.T.M."/>
            <person name="Dewar K."/>
            <person name="Conant G."/>
            <person name="Drula E."/>
            <person name="Henrissat B."/>
            <person name="Hansel C."/>
            <person name="Singer S."/>
            <person name="Hutchinson M.I."/>
            <person name="de Vries R.P."/>
            <person name="Natvig D.O."/>
            <person name="Powell A.J."/>
            <person name="Tsang A."/>
            <person name="Grigoriev I.V."/>
        </authorList>
    </citation>
    <scope>NUCLEOTIDE SEQUENCE [LARGE SCALE GENOMIC DNA]</scope>
    <source>
        <strain evidence="11 12">ATCC 24622</strain>
    </source>
</reference>
<comment type="subcellular location">
    <subcellularLocation>
        <location evidence="2">Nucleus</location>
    </subcellularLocation>
</comment>
<dbReference type="InterPro" id="IPR050936">
    <property type="entry name" value="AP-1-like"/>
</dbReference>
<evidence type="ECO:0000256" key="7">
    <source>
        <dbReference type="ARBA" id="ARBA00023242"/>
    </source>
</evidence>
<dbReference type="Gene3D" id="1.20.5.170">
    <property type="match status" value="1"/>
</dbReference>
<dbReference type="PANTHER" id="PTHR40621">
    <property type="entry name" value="TRANSCRIPTION FACTOR KAPC-RELATED"/>
    <property type="match status" value="1"/>
</dbReference>
<evidence type="ECO:0000256" key="3">
    <source>
        <dbReference type="ARBA" id="ARBA00007163"/>
    </source>
</evidence>
<dbReference type="PANTHER" id="PTHR40621:SF11">
    <property type="entry name" value="TRANSCRIPTION FACTOR KAPC-RELATED"/>
    <property type="match status" value="1"/>
</dbReference>
<evidence type="ECO:0000256" key="4">
    <source>
        <dbReference type="ARBA" id="ARBA00023015"/>
    </source>
</evidence>
<comment type="function">
    <text evidence="1">Putative transcription factor.</text>
</comment>
<dbReference type="InterPro" id="IPR004827">
    <property type="entry name" value="bZIP"/>
</dbReference>
<organism evidence="11 12">
    <name type="scientific">Phialemonium thermophilum</name>
    <dbReference type="NCBI Taxonomy" id="223376"/>
    <lineage>
        <taxon>Eukaryota</taxon>
        <taxon>Fungi</taxon>
        <taxon>Dikarya</taxon>
        <taxon>Ascomycota</taxon>
        <taxon>Pezizomycotina</taxon>
        <taxon>Sordariomycetes</taxon>
        <taxon>Sordariomycetidae</taxon>
        <taxon>Cephalothecales</taxon>
        <taxon>Cephalothecaceae</taxon>
        <taxon>Phialemonium</taxon>
    </lineage>
</organism>
<keyword evidence="5" id="KW-0238">DNA-binding</keyword>
<sequence length="205" mass="23072">MGDIDSVLGLHSQVDPLQYVYLDPDQSLEFMTSESQSPADTFCGGVYATDLNEMPNLYPSPEAEEESPPQERAQKPKRKRENRYKNAPPSVLSRRRAQNRASQRAYRERKDQRIKDLETMLKEARDRNDVLSEAYAALHAEYTALKLQSCGGSGSQEHLPHHEQHLGYTATGGPALDPSILGMANNDRIDLDLCIYPDPTHSYPL</sequence>
<keyword evidence="7" id="KW-0539">Nucleus</keyword>
<feature type="region of interest" description="Disordered" evidence="9">
    <location>
        <begin position="53"/>
        <end position="111"/>
    </location>
</feature>
<proteinExistence type="inferred from homology"/>
<dbReference type="Pfam" id="PF00170">
    <property type="entry name" value="bZIP_1"/>
    <property type="match status" value="1"/>
</dbReference>